<dbReference type="PANTHER" id="PTHR11839">
    <property type="entry name" value="UDP/ADP-SUGAR PYROPHOSPHATASE"/>
    <property type="match status" value="1"/>
</dbReference>
<dbReference type="InterPro" id="IPR020084">
    <property type="entry name" value="NUDIX_hydrolase_CS"/>
</dbReference>
<dbReference type="InterPro" id="IPR000086">
    <property type="entry name" value="NUDIX_hydrolase_dom"/>
</dbReference>
<dbReference type="SUPFAM" id="SSF55811">
    <property type="entry name" value="Nudix"/>
    <property type="match status" value="1"/>
</dbReference>
<dbReference type="AlphaFoldDB" id="A0A8J6TDE7"/>
<dbReference type="CDD" id="cd03424">
    <property type="entry name" value="NUDIX_ADPRase_Nudt5_UGPPase_Nudt14"/>
    <property type="match status" value="1"/>
</dbReference>
<evidence type="ECO:0000259" key="3">
    <source>
        <dbReference type="PROSITE" id="PS51462"/>
    </source>
</evidence>
<dbReference type="GO" id="GO:0019693">
    <property type="term" value="P:ribose phosphate metabolic process"/>
    <property type="evidence" value="ECO:0007669"/>
    <property type="project" value="TreeGrafter"/>
</dbReference>
<organism evidence="4 5">
    <name type="scientific">Candidatus Desulfolinea nitratireducens</name>
    <dbReference type="NCBI Taxonomy" id="2841698"/>
    <lineage>
        <taxon>Bacteria</taxon>
        <taxon>Bacillati</taxon>
        <taxon>Chloroflexota</taxon>
        <taxon>Anaerolineae</taxon>
        <taxon>Anaerolineales</taxon>
        <taxon>Anaerolineales incertae sedis</taxon>
        <taxon>Candidatus Desulfolinea</taxon>
    </lineage>
</organism>
<dbReference type="GO" id="GO:0006753">
    <property type="term" value="P:nucleoside phosphate metabolic process"/>
    <property type="evidence" value="ECO:0007669"/>
    <property type="project" value="TreeGrafter"/>
</dbReference>
<dbReference type="Gene3D" id="3.90.79.10">
    <property type="entry name" value="Nucleoside Triphosphate Pyrophosphohydrolase"/>
    <property type="match status" value="1"/>
</dbReference>
<feature type="domain" description="Nudix hydrolase" evidence="3">
    <location>
        <begin position="38"/>
        <end position="166"/>
    </location>
</feature>
<gene>
    <name evidence="4" type="ORF">H8E29_00625</name>
</gene>
<dbReference type="PANTHER" id="PTHR11839:SF18">
    <property type="entry name" value="NUDIX HYDROLASE DOMAIN-CONTAINING PROTEIN"/>
    <property type="match status" value="1"/>
</dbReference>
<evidence type="ECO:0000313" key="5">
    <source>
        <dbReference type="Proteomes" id="UP000614469"/>
    </source>
</evidence>
<dbReference type="PROSITE" id="PS00893">
    <property type="entry name" value="NUDIX_BOX"/>
    <property type="match status" value="1"/>
</dbReference>
<evidence type="ECO:0000256" key="1">
    <source>
        <dbReference type="ARBA" id="ARBA00001946"/>
    </source>
</evidence>
<dbReference type="PROSITE" id="PS51462">
    <property type="entry name" value="NUDIX"/>
    <property type="match status" value="1"/>
</dbReference>
<proteinExistence type="predicted"/>
<dbReference type="InterPro" id="IPR015797">
    <property type="entry name" value="NUDIX_hydrolase-like_dom_sf"/>
</dbReference>
<evidence type="ECO:0000313" key="4">
    <source>
        <dbReference type="EMBL" id="MBC8333746.1"/>
    </source>
</evidence>
<comment type="cofactor">
    <cofactor evidence="1">
        <name>Mg(2+)</name>
        <dbReference type="ChEBI" id="CHEBI:18420"/>
    </cofactor>
</comment>
<reference evidence="4 5" key="1">
    <citation type="submission" date="2020-08" db="EMBL/GenBank/DDBJ databases">
        <title>Bridging the membrane lipid divide: bacteria of the FCB group superphylum have the potential to synthesize archaeal ether lipids.</title>
        <authorList>
            <person name="Villanueva L."/>
            <person name="Von Meijenfeldt F.A.B."/>
            <person name="Westbye A.B."/>
            <person name="Yadav S."/>
            <person name="Hopmans E.C."/>
            <person name="Dutilh B.E."/>
            <person name="Sinninghe Damste J.S."/>
        </authorList>
    </citation>
    <scope>NUCLEOTIDE SEQUENCE [LARGE SCALE GENOMIC DNA]</scope>
    <source>
        <strain evidence="4">NIOZ-UU36</strain>
    </source>
</reference>
<evidence type="ECO:0000256" key="2">
    <source>
        <dbReference type="ARBA" id="ARBA00022801"/>
    </source>
</evidence>
<accession>A0A8J6TDE7</accession>
<dbReference type="Proteomes" id="UP000614469">
    <property type="component" value="Unassembled WGS sequence"/>
</dbReference>
<dbReference type="GO" id="GO:0016787">
    <property type="term" value="F:hydrolase activity"/>
    <property type="evidence" value="ECO:0007669"/>
    <property type="project" value="UniProtKB-KW"/>
</dbReference>
<protein>
    <submittedName>
        <fullName evidence="4">NUDIX hydrolase</fullName>
    </submittedName>
</protein>
<dbReference type="EMBL" id="JACNJN010000023">
    <property type="protein sequence ID" value="MBC8333746.1"/>
    <property type="molecule type" value="Genomic_DNA"/>
</dbReference>
<name>A0A8J6TDE7_9CHLR</name>
<dbReference type="Pfam" id="PF00293">
    <property type="entry name" value="NUDIX"/>
    <property type="match status" value="1"/>
</dbReference>
<keyword evidence="2 4" id="KW-0378">Hydrolase</keyword>
<sequence>MKFKLLNSETIFKGRVFTIRQDNLRTPDGRTTKFDIVEHHGSVVILPVDNDGNLLLVRQYRHAAVDNLLELPAGTLDPEEDPADCAAREVREETGMGAGKLKELGKFYLAPGYSTELMTVFLATELRVDPLDPDADEFLKVEKIPLTEALSMAETGQMPDAKTLAALLMARPHLSQFMK</sequence>
<comment type="caution">
    <text evidence="4">The sequence shown here is derived from an EMBL/GenBank/DDBJ whole genome shotgun (WGS) entry which is preliminary data.</text>
</comment>